<evidence type="ECO:0000313" key="2">
    <source>
        <dbReference type="EMBL" id="MCI49493.1"/>
    </source>
</evidence>
<dbReference type="EMBL" id="LXQA010402036">
    <property type="protein sequence ID" value="MCI49493.1"/>
    <property type="molecule type" value="Genomic_DNA"/>
</dbReference>
<sequence length="80" mass="8245">MYVPLSVPVTTSDKATPETVDESVKEKIVTSVDAVQDGEASKDRSNPTAAAQDVEASKALSNPNDAAITESFGSSSESKG</sequence>
<keyword evidence="3" id="KW-1185">Reference proteome</keyword>
<protein>
    <submittedName>
        <fullName evidence="2">Uncharacterized protein</fullName>
    </submittedName>
</protein>
<evidence type="ECO:0000313" key="3">
    <source>
        <dbReference type="Proteomes" id="UP000265520"/>
    </source>
</evidence>
<reference evidence="2 3" key="1">
    <citation type="journal article" date="2018" name="Front. Plant Sci.">
        <title>Red Clover (Trifolium pratense) and Zigzag Clover (T. medium) - A Picture of Genomic Similarities and Differences.</title>
        <authorList>
            <person name="Dluhosova J."/>
            <person name="Istvanek J."/>
            <person name="Nedelnik J."/>
            <person name="Repkova J."/>
        </authorList>
    </citation>
    <scope>NUCLEOTIDE SEQUENCE [LARGE SCALE GENOMIC DNA]</scope>
    <source>
        <strain evidence="3">cv. 10/8</strain>
        <tissue evidence="2">Leaf</tissue>
    </source>
</reference>
<name>A0A392SKV0_9FABA</name>
<evidence type="ECO:0000256" key="1">
    <source>
        <dbReference type="SAM" id="MobiDB-lite"/>
    </source>
</evidence>
<proteinExistence type="predicted"/>
<dbReference type="Proteomes" id="UP000265520">
    <property type="component" value="Unassembled WGS sequence"/>
</dbReference>
<feature type="region of interest" description="Disordered" evidence="1">
    <location>
        <begin position="1"/>
        <end position="80"/>
    </location>
</feature>
<accession>A0A392SKV0</accession>
<feature type="compositionally biased region" description="Polar residues" evidence="1">
    <location>
        <begin position="71"/>
        <end position="80"/>
    </location>
</feature>
<feature type="non-terminal residue" evidence="2">
    <location>
        <position position="80"/>
    </location>
</feature>
<dbReference type="AlphaFoldDB" id="A0A392SKV0"/>
<organism evidence="2 3">
    <name type="scientific">Trifolium medium</name>
    <dbReference type="NCBI Taxonomy" id="97028"/>
    <lineage>
        <taxon>Eukaryota</taxon>
        <taxon>Viridiplantae</taxon>
        <taxon>Streptophyta</taxon>
        <taxon>Embryophyta</taxon>
        <taxon>Tracheophyta</taxon>
        <taxon>Spermatophyta</taxon>
        <taxon>Magnoliopsida</taxon>
        <taxon>eudicotyledons</taxon>
        <taxon>Gunneridae</taxon>
        <taxon>Pentapetalae</taxon>
        <taxon>rosids</taxon>
        <taxon>fabids</taxon>
        <taxon>Fabales</taxon>
        <taxon>Fabaceae</taxon>
        <taxon>Papilionoideae</taxon>
        <taxon>50 kb inversion clade</taxon>
        <taxon>NPAAA clade</taxon>
        <taxon>Hologalegina</taxon>
        <taxon>IRL clade</taxon>
        <taxon>Trifolieae</taxon>
        <taxon>Trifolium</taxon>
    </lineage>
</organism>
<comment type="caution">
    <text evidence="2">The sequence shown here is derived from an EMBL/GenBank/DDBJ whole genome shotgun (WGS) entry which is preliminary data.</text>
</comment>